<keyword evidence="12" id="KW-0007">Acetylation</keyword>
<dbReference type="HAMAP" id="MF_03184">
    <property type="entry name" value="Phosphofructokinase_I_E"/>
    <property type="match status" value="1"/>
</dbReference>
<evidence type="ECO:0000256" key="17">
    <source>
        <dbReference type="PIRNR" id="PIRNR000533"/>
    </source>
</evidence>
<dbReference type="InterPro" id="IPR000023">
    <property type="entry name" value="Phosphofructokinase_dom"/>
</dbReference>
<dbReference type="Gene3D" id="3.40.50.460">
    <property type="entry name" value="Phosphofructokinase domain"/>
    <property type="match status" value="2"/>
</dbReference>
<keyword evidence="4 16" id="KW-0021">Allosteric enzyme</keyword>
<dbReference type="Pfam" id="PF00365">
    <property type="entry name" value="PFK"/>
    <property type="match status" value="2"/>
</dbReference>
<dbReference type="InterPro" id="IPR015912">
    <property type="entry name" value="Phosphofructokinase_CS"/>
</dbReference>
<evidence type="ECO:0000256" key="15">
    <source>
        <dbReference type="ARBA" id="ARBA00048070"/>
    </source>
</evidence>
<dbReference type="CDD" id="cd00764">
    <property type="entry name" value="Eukaryotic_PFK"/>
    <property type="match status" value="1"/>
</dbReference>
<dbReference type="GO" id="GO:0006002">
    <property type="term" value="P:fructose 6-phosphate metabolic process"/>
    <property type="evidence" value="ECO:0007669"/>
    <property type="project" value="InterPro"/>
</dbReference>
<dbReference type="FunFam" id="3.40.50.460:FF:000001">
    <property type="entry name" value="ATP-dependent 6-phosphofructokinase"/>
    <property type="match status" value="1"/>
</dbReference>
<feature type="binding site" description="in other chain" evidence="16">
    <location>
        <begin position="577"/>
        <end position="579"/>
    </location>
    <ligand>
        <name>beta-D-fructose 2,6-bisphosphate</name>
        <dbReference type="ChEBI" id="CHEBI:58579"/>
        <note>allosteric activator; ligand shared between dimeric partners</note>
    </ligand>
</feature>
<feature type="binding site" description="in other chain" evidence="16">
    <location>
        <position position="475"/>
    </location>
    <ligand>
        <name>beta-D-fructose 2,6-bisphosphate</name>
        <dbReference type="ChEBI" id="CHEBI:58579"/>
        <note>allosteric activator; ligand shared between dimeric partners</note>
    </ligand>
</feature>
<comment type="cofactor">
    <cofactor evidence="1 16">
        <name>Mg(2+)</name>
        <dbReference type="ChEBI" id="CHEBI:18420"/>
    </cofactor>
</comment>
<feature type="binding site" description="in other chain" evidence="16">
    <location>
        <begin position="211"/>
        <end position="213"/>
    </location>
    <ligand>
        <name>substrate</name>
        <note>ligand shared between dimeric partners</note>
    </ligand>
</feature>
<dbReference type="Proteomes" id="UP000515161">
    <property type="component" value="Unplaced"/>
</dbReference>
<dbReference type="FunFam" id="3.40.50.460:FF:000003">
    <property type="entry name" value="ATP-dependent 6-phosphofructokinase"/>
    <property type="match status" value="1"/>
</dbReference>
<evidence type="ECO:0000313" key="19">
    <source>
        <dbReference type="Proteomes" id="UP000515161"/>
    </source>
</evidence>
<keyword evidence="14" id="KW-0325">Glycoprotein</keyword>
<keyword evidence="9 16" id="KW-0418">Kinase</keyword>
<dbReference type="GO" id="GO:0005945">
    <property type="term" value="C:6-phosphofructokinase complex"/>
    <property type="evidence" value="ECO:0007669"/>
    <property type="project" value="TreeGrafter"/>
</dbReference>
<dbReference type="SUPFAM" id="SSF53784">
    <property type="entry name" value="Phosphofructokinase"/>
    <property type="match status" value="2"/>
</dbReference>
<evidence type="ECO:0000256" key="10">
    <source>
        <dbReference type="ARBA" id="ARBA00022840"/>
    </source>
</evidence>
<keyword evidence="10 16" id="KW-0067">ATP-binding</keyword>
<dbReference type="GO" id="GO:0005524">
    <property type="term" value="F:ATP binding"/>
    <property type="evidence" value="ECO:0007669"/>
    <property type="project" value="UniProtKB-KW"/>
</dbReference>
<keyword evidence="11 16" id="KW-0460">Magnesium</keyword>
<accession>A0A6P8V0C3</accession>
<comment type="subcellular location">
    <subcellularLocation>
        <location evidence="16">Cytoplasm</location>
    </subcellularLocation>
</comment>
<feature type="domain" description="Phosphofructokinase" evidence="18">
    <location>
        <begin position="21"/>
        <end position="326"/>
    </location>
</feature>
<feature type="binding site" evidence="16">
    <location>
        <position position="204"/>
    </location>
    <ligand>
        <name>substrate</name>
        <note>ligand shared between dimeric partners</note>
    </ligand>
</feature>
<evidence type="ECO:0000256" key="4">
    <source>
        <dbReference type="ARBA" id="ARBA00022533"/>
    </source>
</evidence>
<keyword evidence="5" id="KW-0597">Phosphoprotein</keyword>
<keyword evidence="7 16" id="KW-0479">Metal-binding</keyword>
<dbReference type="GO" id="GO:0016208">
    <property type="term" value="F:AMP binding"/>
    <property type="evidence" value="ECO:0007669"/>
    <property type="project" value="TreeGrafter"/>
</dbReference>
<comment type="catalytic activity">
    <reaction evidence="15 16 17">
        <text>beta-D-fructose 6-phosphate + ATP = beta-D-fructose 1,6-bisphosphate + ADP + H(+)</text>
        <dbReference type="Rhea" id="RHEA:16109"/>
        <dbReference type="ChEBI" id="CHEBI:15378"/>
        <dbReference type="ChEBI" id="CHEBI:30616"/>
        <dbReference type="ChEBI" id="CHEBI:32966"/>
        <dbReference type="ChEBI" id="CHEBI:57634"/>
        <dbReference type="ChEBI" id="CHEBI:456216"/>
        <dbReference type="EC" id="2.7.1.11"/>
    </reaction>
</comment>
<dbReference type="RefSeq" id="XP_034078490.1">
    <property type="nucleotide sequence ID" value="XM_034222599.1"/>
</dbReference>
<reference evidence="20" key="1">
    <citation type="submission" date="2025-08" db="UniProtKB">
        <authorList>
            <consortium name="RefSeq"/>
        </authorList>
    </citation>
    <scope>IDENTIFICATION</scope>
</reference>
<dbReference type="GO" id="GO:0070095">
    <property type="term" value="F:fructose-6-phosphate binding"/>
    <property type="evidence" value="ECO:0007669"/>
    <property type="project" value="TreeGrafter"/>
</dbReference>
<dbReference type="InterPro" id="IPR041914">
    <property type="entry name" value="PFK_vert-type"/>
</dbReference>
<gene>
    <name evidence="20" type="primary">pfkpa</name>
</gene>
<evidence type="ECO:0000256" key="9">
    <source>
        <dbReference type="ARBA" id="ARBA00022777"/>
    </source>
</evidence>
<evidence type="ECO:0000256" key="3">
    <source>
        <dbReference type="ARBA" id="ARBA00022490"/>
    </source>
</evidence>
<feature type="binding site" description="in other chain" evidence="16">
    <location>
        <begin position="301"/>
        <end position="304"/>
    </location>
    <ligand>
        <name>substrate</name>
        <note>ligand shared between dimeric partners</note>
    </ligand>
</feature>
<feature type="active site" description="Proton acceptor" evidence="16">
    <location>
        <position position="169"/>
    </location>
</feature>
<evidence type="ECO:0000259" key="18">
    <source>
        <dbReference type="Pfam" id="PF00365"/>
    </source>
</evidence>
<keyword evidence="19" id="KW-1185">Reference proteome</keyword>
<keyword evidence="6 16" id="KW-0808">Transferase</keyword>
<evidence type="ECO:0000256" key="14">
    <source>
        <dbReference type="ARBA" id="ARBA00023180"/>
    </source>
</evidence>
<dbReference type="PROSITE" id="PS00433">
    <property type="entry name" value="PHOSPHOFRUCTOKINASE"/>
    <property type="match status" value="2"/>
</dbReference>
<dbReference type="InterPro" id="IPR022953">
    <property type="entry name" value="ATP_PFK"/>
</dbReference>
<dbReference type="CTD" id="560944"/>
<evidence type="ECO:0000256" key="2">
    <source>
        <dbReference type="ARBA" id="ARBA00004679"/>
    </source>
</evidence>
<dbReference type="GO" id="GO:0016020">
    <property type="term" value="C:membrane"/>
    <property type="evidence" value="ECO:0007669"/>
    <property type="project" value="TreeGrafter"/>
</dbReference>
<evidence type="ECO:0000256" key="13">
    <source>
        <dbReference type="ARBA" id="ARBA00023152"/>
    </source>
</evidence>
<comment type="similarity">
    <text evidence="17">Belongs to the phosphofructokinase type A (PFKA) family. ATP-dependent PFK group I subfamily. Eukaryotic two domain clade "E" sub-subfamily.</text>
</comment>
<dbReference type="FunFam" id="3.40.50.450:FF:000064">
    <property type="entry name" value="Phosphofructokinase, platelet b"/>
    <property type="match status" value="1"/>
</dbReference>
<comment type="function">
    <text evidence="16">Catalyzes the phosphorylation of D-fructose 6-phosphate to fructose 1,6-bisphosphate by ATP, the first committing step of glycolysis.</text>
</comment>
<feature type="binding site" description="in other chain" evidence="16">
    <location>
        <begin position="532"/>
        <end position="536"/>
    </location>
    <ligand>
        <name>beta-D-fructose 2,6-bisphosphate</name>
        <dbReference type="ChEBI" id="CHEBI:58579"/>
        <note>allosteric activator; ligand shared between dimeric partners</note>
    </ligand>
</feature>
<dbReference type="Gene3D" id="3.40.50.450">
    <property type="match status" value="2"/>
</dbReference>
<dbReference type="GO" id="GO:0003872">
    <property type="term" value="F:6-phosphofructokinase activity"/>
    <property type="evidence" value="ECO:0007669"/>
    <property type="project" value="UniProtKB-UniRule"/>
</dbReference>
<evidence type="ECO:0000256" key="8">
    <source>
        <dbReference type="ARBA" id="ARBA00022741"/>
    </source>
</evidence>
<evidence type="ECO:0000256" key="12">
    <source>
        <dbReference type="ARBA" id="ARBA00022990"/>
    </source>
</evidence>
<feature type="binding site" evidence="16">
    <location>
        <position position="28"/>
    </location>
    <ligand>
        <name>ATP</name>
        <dbReference type="ChEBI" id="CHEBI:30616"/>
    </ligand>
</feature>
<feature type="binding site" evidence="16">
    <location>
        <begin position="121"/>
        <end position="124"/>
    </location>
    <ligand>
        <name>ATP</name>
        <dbReference type="ChEBI" id="CHEBI:30616"/>
    </ligand>
</feature>
<evidence type="ECO:0000256" key="7">
    <source>
        <dbReference type="ARBA" id="ARBA00022723"/>
    </source>
</evidence>
<feature type="binding site" evidence="16">
    <location>
        <position position="659"/>
    </location>
    <ligand>
        <name>beta-D-fructose 2,6-bisphosphate</name>
        <dbReference type="ChEBI" id="CHEBI:58579"/>
        <note>allosteric activator; ligand shared between dimeric partners</note>
    </ligand>
</feature>
<feature type="region of interest" description="N-terminal catalytic PFK domain 1" evidence="16">
    <location>
        <begin position="1"/>
        <end position="393"/>
    </location>
</feature>
<dbReference type="PIRSF" id="PIRSF000533">
    <property type="entry name" value="ATP_PFK_euk"/>
    <property type="match status" value="1"/>
</dbReference>
<comment type="pathway">
    <text evidence="2 16 17">Carbohydrate degradation; glycolysis; D-glyceraldehyde 3-phosphate and glycerone phosphate from D-glucose: step 3/4.</text>
</comment>
<dbReference type="GO" id="GO:0048029">
    <property type="term" value="F:monosaccharide binding"/>
    <property type="evidence" value="ECO:0007669"/>
    <property type="project" value="TreeGrafter"/>
</dbReference>
<keyword evidence="3 16" id="KW-0963">Cytoplasm</keyword>
<evidence type="ECO:0000256" key="16">
    <source>
        <dbReference type="HAMAP-Rule" id="MF_03184"/>
    </source>
</evidence>
<protein>
    <recommendedName>
        <fullName evidence="16">ATP-dependent 6-phosphofructokinase</fullName>
        <shortName evidence="16">ATP-PFK</shortName>
        <shortName evidence="16">Phosphofructokinase</shortName>
        <ecNumber evidence="16">2.7.1.11</ecNumber>
    </recommendedName>
    <alternativeName>
        <fullName evidence="16">Phosphohexokinase</fullName>
    </alternativeName>
</protein>
<feature type="binding site" description="in other chain" evidence="16">
    <location>
        <begin position="167"/>
        <end position="169"/>
    </location>
    <ligand>
        <name>substrate</name>
        <note>ligand shared between dimeric partners</note>
    </ligand>
</feature>
<comment type="similarity">
    <text evidence="16">Belongs to the phosphofructokinase type A (PFKA) family. ATP-dependent PFK group I subfamily. Eukaryotic two domain clade 'E' sub-subfamily.</text>
</comment>
<dbReference type="InterPro" id="IPR009161">
    <property type="entry name" value="6-Pfructokinase_euk"/>
</dbReference>
<dbReference type="PANTHER" id="PTHR13697:SF5">
    <property type="entry name" value="ATP-DEPENDENT 6-PHOSPHOFRUCTOKINASE, PLATELET TYPE"/>
    <property type="match status" value="1"/>
</dbReference>
<feature type="binding site" evidence="16">
    <location>
        <begin position="91"/>
        <end position="92"/>
    </location>
    <ligand>
        <name>ATP</name>
        <dbReference type="ChEBI" id="CHEBI:30616"/>
    </ligand>
</feature>
<proteinExistence type="inferred from homology"/>
<dbReference type="GeneID" id="117550225"/>
<evidence type="ECO:0000313" key="20">
    <source>
        <dbReference type="RefSeq" id="XP_034078490.1"/>
    </source>
</evidence>
<dbReference type="EC" id="2.7.1.11" evidence="16"/>
<dbReference type="PRINTS" id="PR00476">
    <property type="entry name" value="PHFRCTKINASE"/>
</dbReference>
<dbReference type="UniPathway" id="UPA00109">
    <property type="reaction ID" value="UER00182"/>
</dbReference>
<dbReference type="GO" id="GO:0061621">
    <property type="term" value="P:canonical glycolysis"/>
    <property type="evidence" value="ECO:0007669"/>
    <property type="project" value="TreeGrafter"/>
</dbReference>
<dbReference type="InterPro" id="IPR035966">
    <property type="entry name" value="PKF_sf"/>
</dbReference>
<sequence length="790" mass="86352">MAQPDTKKVFFENLSGTGKAIAVLTSGGDAQGMNAAVRAVVRMGLYVGAKVYFIHEGYQGMVDGGENIEEASWESVSSMLQVGGTVIGSARCKEFRSHEGRLKAAHNLVLQGITNLCVIGGDGSLTGANLFREEWSGLLTELVDQGLIEADAVQKYSALHIVGMVGSIDNDFCGTDMTIGTDSALHRIIEVVDAIMTTAQSHQRTFVLEVMGRHCGYLALVSALACGADWVLIPEMPPEDGWEDKMCQKLSATRSRGTRLNIIIVAEGAIDRHGTPITSGIVKDLVVKCLGFDTRVTILGHVQRGGTPSAFDRILASRMGVEAVLALLETTDNTPACVVSLRGNQSVRLPLMECVQMTQEVQRAMDGKRFEEAVKLRGRSFENNLRTYKLLAHRKPESELPVSNFNVAVLNVGAPAAGMNAAVRSAVRVGISEGHKMFAVSDGFEGFYKGQIREIKWADVGGWTGQGGSLLGTKRTLPAKHVEKIAEQMRMNNINALLIVGGFEAFLSLLELITARGKYDEFCVPMVMVPATVSNNVPGSDLSIGADTALNAITTTCDRIKQSASGTKRRVFIIETMGGYCGYLASVGGLAAGADAAYIYEEPFDIKDLQANVEHLTEKMKTSIQRGLVLRNENCNENYTTDFIYQLYSEEGKGVFDSRKNVLGHMQQGGAPSPFDRNFGTKISAKAMQWVTKKLTETFRQDEGRVFANTEDSCCLLGMRRRALVFQPVVQLKDETDFVHRIPKEQWWLKLRPLMKILAKYKTSYDVSDSGQLEHVIRNRPKESDTSVAM</sequence>
<feature type="region of interest" description="C-terminal regulatory PFK domain 2" evidence="16">
    <location>
        <begin position="406"/>
        <end position="790"/>
    </location>
</feature>
<feature type="binding site" evidence="16">
    <location>
        <position position="122"/>
    </location>
    <ligand>
        <name>Mg(2+)</name>
        <dbReference type="ChEBI" id="CHEBI:18420"/>
        <note>catalytic</note>
    </ligand>
</feature>
<evidence type="ECO:0000256" key="6">
    <source>
        <dbReference type="ARBA" id="ARBA00022679"/>
    </source>
</evidence>
<feature type="binding site" evidence="16">
    <location>
        <position position="295"/>
    </location>
    <ligand>
        <name>substrate</name>
        <note>ligand shared between dimeric partners</note>
    </ligand>
</feature>
<keyword evidence="13 16" id="KW-0324">Glycolysis</keyword>
<dbReference type="AlphaFoldDB" id="A0A6P8V0C3"/>
<feature type="binding site" description="in other chain" evidence="16">
    <location>
        <position position="267"/>
    </location>
    <ligand>
        <name>substrate</name>
        <note>ligand shared between dimeric partners</note>
    </ligand>
</feature>
<keyword evidence="8 16" id="KW-0547">Nucleotide-binding</keyword>
<comment type="subunit">
    <text evidence="16">Homo- and heterotetramers.</text>
</comment>
<dbReference type="GO" id="GO:0030388">
    <property type="term" value="P:fructose 1,6-bisphosphate metabolic process"/>
    <property type="evidence" value="ECO:0007669"/>
    <property type="project" value="TreeGrafter"/>
</dbReference>
<organism evidence="19 20">
    <name type="scientific">Gymnodraco acuticeps</name>
    <name type="common">Antarctic dragonfish</name>
    <dbReference type="NCBI Taxonomy" id="8218"/>
    <lineage>
        <taxon>Eukaryota</taxon>
        <taxon>Metazoa</taxon>
        <taxon>Chordata</taxon>
        <taxon>Craniata</taxon>
        <taxon>Vertebrata</taxon>
        <taxon>Euteleostomi</taxon>
        <taxon>Actinopterygii</taxon>
        <taxon>Neopterygii</taxon>
        <taxon>Teleostei</taxon>
        <taxon>Neoteleostei</taxon>
        <taxon>Acanthomorphata</taxon>
        <taxon>Eupercaria</taxon>
        <taxon>Perciformes</taxon>
        <taxon>Notothenioidei</taxon>
        <taxon>Bathydraconidae</taxon>
        <taxon>Gymnodraco</taxon>
    </lineage>
</organism>
<dbReference type="GO" id="GO:0042802">
    <property type="term" value="F:identical protein binding"/>
    <property type="evidence" value="ECO:0007669"/>
    <property type="project" value="TreeGrafter"/>
</dbReference>
<dbReference type="FunFam" id="3.40.50.450:FF:000043">
    <property type="entry name" value="ATP-dependent 6-phosphofructokinase, platelet type"/>
    <property type="match status" value="1"/>
</dbReference>
<feature type="domain" description="Phosphofructokinase" evidence="18">
    <location>
        <begin position="406"/>
        <end position="691"/>
    </location>
</feature>
<dbReference type="PANTHER" id="PTHR13697">
    <property type="entry name" value="PHOSPHOFRUCTOKINASE"/>
    <property type="match status" value="1"/>
</dbReference>
<feature type="binding site" description="in other chain" evidence="16">
    <location>
        <position position="633"/>
    </location>
    <ligand>
        <name>beta-D-fructose 2,6-bisphosphate</name>
        <dbReference type="ChEBI" id="CHEBI:58579"/>
        <note>allosteric activator; ligand shared between dimeric partners</note>
    </ligand>
</feature>
<feature type="binding site" description="in other chain" evidence="16">
    <location>
        <begin position="665"/>
        <end position="668"/>
    </location>
    <ligand>
        <name>beta-D-fructose 2,6-bisphosphate</name>
        <dbReference type="ChEBI" id="CHEBI:58579"/>
        <note>allosteric activator; ligand shared between dimeric partners</note>
    </ligand>
</feature>
<evidence type="ECO:0000256" key="5">
    <source>
        <dbReference type="ARBA" id="ARBA00022553"/>
    </source>
</evidence>
<comment type="activity regulation">
    <text evidence="16">Allosterically activated by ADP, AMP, or fructose 2,6-bisphosphate, and allosterically inhibited by ATP or citrate.</text>
</comment>
<dbReference type="GO" id="GO:0046872">
    <property type="term" value="F:metal ion binding"/>
    <property type="evidence" value="ECO:0007669"/>
    <property type="project" value="UniProtKB-KW"/>
</dbReference>
<feature type="binding site" evidence="16">
    <location>
        <position position="570"/>
    </location>
    <ligand>
        <name>beta-D-fructose 2,6-bisphosphate</name>
        <dbReference type="ChEBI" id="CHEBI:58579"/>
        <note>allosteric activator; ligand shared between dimeric partners</note>
    </ligand>
</feature>
<comment type="caution">
    <text evidence="16">Lacks conserved residue(s) required for the propagation of feature annotation.</text>
</comment>
<evidence type="ECO:0000256" key="1">
    <source>
        <dbReference type="ARBA" id="ARBA00001946"/>
    </source>
</evidence>
<evidence type="ECO:0000256" key="11">
    <source>
        <dbReference type="ARBA" id="ARBA00022842"/>
    </source>
</evidence>
<feature type="binding site" description="in other chain" evidence="16">
    <location>
        <position position="741"/>
    </location>
    <ligand>
        <name>beta-D-fructose 2,6-bisphosphate</name>
        <dbReference type="ChEBI" id="CHEBI:58579"/>
        <note>allosteric activator; ligand shared between dimeric partners</note>
    </ligand>
</feature>
<name>A0A6P8V0C3_GYMAC</name>
<dbReference type="NCBIfam" id="TIGR02478">
    <property type="entry name" value="6PF1K_euk"/>
    <property type="match status" value="1"/>
</dbReference>